<feature type="transmembrane region" description="Helical" evidence="10">
    <location>
        <begin position="90"/>
        <end position="106"/>
    </location>
</feature>
<keyword evidence="6" id="KW-0808">Transferase</keyword>
<feature type="transmembrane region" description="Helical" evidence="10">
    <location>
        <begin position="238"/>
        <end position="255"/>
    </location>
</feature>
<feature type="transmembrane region" description="Helical" evidence="10">
    <location>
        <begin position="12"/>
        <end position="36"/>
    </location>
</feature>
<dbReference type="GO" id="GO:0004659">
    <property type="term" value="F:prenyltransferase activity"/>
    <property type="evidence" value="ECO:0007669"/>
    <property type="project" value="UniProtKB-KW"/>
</dbReference>
<protein>
    <submittedName>
        <fullName evidence="11 12">Uncharacterized protein</fullName>
    </submittedName>
</protein>
<reference evidence="13" key="1">
    <citation type="submission" date="2012-05" db="EMBL/GenBank/DDBJ databases">
        <title>Whole Genome Assembly of Lutzomyia longipalpis.</title>
        <authorList>
            <person name="Richards S."/>
            <person name="Qu C."/>
            <person name="Dillon R."/>
            <person name="Worley K."/>
            <person name="Scherer S."/>
            <person name="Batterton M."/>
            <person name="Taylor A."/>
            <person name="Hawes A."/>
            <person name="Hernandez B."/>
            <person name="Kovar C."/>
            <person name="Mandapat C."/>
            <person name="Pham C."/>
            <person name="Qu C."/>
            <person name="Jing C."/>
            <person name="Bess C."/>
            <person name="Bandaranaike D."/>
            <person name="Ngo D."/>
            <person name="Ongeri F."/>
            <person name="Arias F."/>
            <person name="Lara F."/>
            <person name="Weissenberger G."/>
            <person name="Kamau G."/>
            <person name="Han H."/>
            <person name="Shen H."/>
            <person name="Dinh H."/>
            <person name="Khalil I."/>
            <person name="Jones J."/>
            <person name="Shafer J."/>
            <person name="Jayaseelan J."/>
            <person name="Quiroz J."/>
            <person name="Blankenburg K."/>
            <person name="Nguyen L."/>
            <person name="Jackson L."/>
            <person name="Francisco L."/>
            <person name="Tang L.-Y."/>
            <person name="Pu L.-L."/>
            <person name="Perales L."/>
            <person name="Lorensuhewa L."/>
            <person name="Munidasa M."/>
            <person name="Coyle M."/>
            <person name="Taylor M."/>
            <person name="Puazo M."/>
            <person name="Firestine M."/>
            <person name="Scheel M."/>
            <person name="Javaid M."/>
            <person name="Wang M."/>
            <person name="Li M."/>
            <person name="Tabassum N."/>
            <person name="Saada N."/>
            <person name="Osuji N."/>
            <person name="Aqrawi P."/>
            <person name="Fu Q."/>
            <person name="Thornton R."/>
            <person name="Raj R."/>
            <person name="Goodspeed R."/>
            <person name="Mata R."/>
            <person name="Najjar R."/>
            <person name="Gubbala S."/>
            <person name="Lee S."/>
            <person name="Denson S."/>
            <person name="Patil S."/>
            <person name="Macmil S."/>
            <person name="Qi S."/>
            <person name="Matskevitch T."/>
            <person name="Palculict T."/>
            <person name="Mathew T."/>
            <person name="Vee V."/>
            <person name="Velamala V."/>
            <person name="Korchina V."/>
            <person name="Cai W."/>
            <person name="Liu W."/>
            <person name="Dai W."/>
            <person name="Zou X."/>
            <person name="Zhu Y."/>
            <person name="Zhang Y."/>
            <person name="Wu Y.-Q."/>
            <person name="Xin Y."/>
            <person name="Nazarath L."/>
            <person name="Kovar C."/>
            <person name="Han Y."/>
            <person name="Muzny D."/>
            <person name="Gibbs R."/>
        </authorList>
    </citation>
    <scope>NUCLEOTIDE SEQUENCE [LARGE SCALE GENOMIC DNA]</scope>
    <source>
        <strain evidence="13">Jacobina</strain>
    </source>
</reference>
<name>A0A1B0CDV6_LUTLO</name>
<evidence type="ECO:0000256" key="5">
    <source>
        <dbReference type="ARBA" id="ARBA00022602"/>
    </source>
</evidence>
<dbReference type="VEuPathDB" id="VectorBase:LLONM1_010479"/>
<keyword evidence="5" id="KW-0637">Prenyltransferase</keyword>
<comment type="pathway">
    <text evidence="2">Quinol/quinone metabolism; menaquinone biosynthesis.</text>
</comment>
<keyword evidence="8 10" id="KW-1133">Transmembrane helix</keyword>
<feature type="transmembrane region" description="Helical" evidence="10">
    <location>
        <begin position="338"/>
        <end position="364"/>
    </location>
</feature>
<dbReference type="EMBL" id="AJWK01008284">
    <property type="status" value="NOT_ANNOTATED_CDS"/>
    <property type="molecule type" value="Genomic_DNA"/>
</dbReference>
<reference evidence="12" key="3">
    <citation type="submission" date="2020-05" db="UniProtKB">
        <authorList>
            <consortium name="EnsemblMetazoa"/>
        </authorList>
    </citation>
    <scope>IDENTIFICATION</scope>
    <source>
        <strain evidence="12">Jacobina</strain>
    </source>
</reference>
<accession>A0A1B0CDV6</accession>
<dbReference type="CDD" id="cd13962">
    <property type="entry name" value="PT_UbiA_UBIAD1"/>
    <property type="match status" value="2"/>
</dbReference>
<dbReference type="Proteomes" id="UP000092461">
    <property type="component" value="Unassembled WGS sequence"/>
</dbReference>
<comment type="subcellular location">
    <subcellularLocation>
        <location evidence="1">Membrane</location>
        <topology evidence="1">Multi-pass membrane protein</topology>
    </subcellularLocation>
</comment>
<keyword evidence="7 10" id="KW-0812">Transmembrane</keyword>
<evidence type="ECO:0000256" key="8">
    <source>
        <dbReference type="ARBA" id="ARBA00022989"/>
    </source>
</evidence>
<evidence type="ECO:0000256" key="9">
    <source>
        <dbReference type="ARBA" id="ARBA00023136"/>
    </source>
</evidence>
<dbReference type="PANTHER" id="PTHR13929">
    <property type="entry name" value="1,4-DIHYDROXY-2-NAPHTHOATE OCTAPRENYLTRANSFERASE"/>
    <property type="match status" value="1"/>
</dbReference>
<dbReference type="PANTHER" id="PTHR13929:SF0">
    <property type="entry name" value="UBIA PRENYLTRANSFERASE DOMAIN-CONTAINING PROTEIN 1"/>
    <property type="match status" value="1"/>
</dbReference>
<dbReference type="InterPro" id="IPR026046">
    <property type="entry name" value="UBIAD1"/>
</dbReference>
<dbReference type="VEuPathDB" id="VectorBase:LLOJ002526"/>
<dbReference type="EMBL" id="AJWK01008286">
    <property type="status" value="NOT_ANNOTATED_CDS"/>
    <property type="molecule type" value="Genomic_DNA"/>
</dbReference>
<evidence type="ECO:0000256" key="7">
    <source>
        <dbReference type="ARBA" id="ARBA00022692"/>
    </source>
</evidence>
<evidence type="ECO:0000313" key="11">
    <source>
        <dbReference type="EMBL" id="MBC1178698.1"/>
    </source>
</evidence>
<evidence type="ECO:0000313" key="13">
    <source>
        <dbReference type="Proteomes" id="UP000092461"/>
    </source>
</evidence>
<feature type="transmembrane region" description="Helical" evidence="10">
    <location>
        <begin position="261"/>
        <end position="282"/>
    </location>
</feature>
<evidence type="ECO:0000256" key="6">
    <source>
        <dbReference type="ARBA" id="ARBA00022679"/>
    </source>
</evidence>
<dbReference type="EMBL" id="AJWK01008285">
    <property type="status" value="NOT_ANNOTATED_CDS"/>
    <property type="molecule type" value="Genomic_DNA"/>
</dbReference>
<dbReference type="Pfam" id="PF01040">
    <property type="entry name" value="UbiA"/>
    <property type="match status" value="1"/>
</dbReference>
<dbReference type="UniPathway" id="UPA00079"/>
<keyword evidence="4" id="KW-0474">Menaquinone biosynthesis</keyword>
<dbReference type="GO" id="GO:0005783">
    <property type="term" value="C:endoplasmic reticulum"/>
    <property type="evidence" value="ECO:0007669"/>
    <property type="project" value="TreeGrafter"/>
</dbReference>
<dbReference type="GO" id="GO:0009234">
    <property type="term" value="P:menaquinone biosynthetic process"/>
    <property type="evidence" value="ECO:0007669"/>
    <property type="project" value="UniProtKB-UniPathway"/>
</dbReference>
<keyword evidence="13" id="KW-1185">Reference proteome</keyword>
<proteinExistence type="inferred from homology"/>
<dbReference type="EnsemblMetazoa" id="LLOJ002526-RA">
    <property type="protein sequence ID" value="LLOJ002526-PA"/>
    <property type="gene ID" value="LLOJ002526"/>
</dbReference>
<dbReference type="AlphaFoldDB" id="A0A1B0CDV6"/>
<feature type="transmembrane region" description="Helical" evidence="10">
    <location>
        <begin position="113"/>
        <end position="134"/>
    </location>
</feature>
<evidence type="ECO:0000256" key="2">
    <source>
        <dbReference type="ARBA" id="ARBA00004863"/>
    </source>
</evidence>
<evidence type="ECO:0000313" key="12">
    <source>
        <dbReference type="EnsemblMetazoa" id="LLOJ002526-PA"/>
    </source>
</evidence>
<dbReference type="Gene3D" id="1.10.357.140">
    <property type="entry name" value="UbiA prenyltransferase"/>
    <property type="match status" value="1"/>
</dbReference>
<dbReference type="GO" id="GO:0000139">
    <property type="term" value="C:Golgi membrane"/>
    <property type="evidence" value="ECO:0007669"/>
    <property type="project" value="TreeGrafter"/>
</dbReference>
<feature type="transmembrane region" description="Helical" evidence="10">
    <location>
        <begin position="210"/>
        <end position="231"/>
    </location>
</feature>
<dbReference type="EMBL" id="GITU01009995">
    <property type="protein sequence ID" value="MBC1178698.1"/>
    <property type="molecule type" value="Transcribed_RNA"/>
</dbReference>
<feature type="transmembrane region" description="Helical" evidence="10">
    <location>
        <begin position="174"/>
        <end position="198"/>
    </location>
</feature>
<dbReference type="InterPro" id="IPR044878">
    <property type="entry name" value="UbiA_sf"/>
</dbReference>
<evidence type="ECO:0000256" key="4">
    <source>
        <dbReference type="ARBA" id="ARBA00022428"/>
    </source>
</evidence>
<evidence type="ECO:0000256" key="3">
    <source>
        <dbReference type="ARBA" id="ARBA00005985"/>
    </source>
</evidence>
<organism evidence="12 13">
    <name type="scientific">Lutzomyia longipalpis</name>
    <name type="common">Sand fly</name>
    <dbReference type="NCBI Taxonomy" id="7200"/>
    <lineage>
        <taxon>Eukaryota</taxon>
        <taxon>Metazoa</taxon>
        <taxon>Ecdysozoa</taxon>
        <taxon>Arthropoda</taxon>
        <taxon>Hexapoda</taxon>
        <taxon>Insecta</taxon>
        <taxon>Pterygota</taxon>
        <taxon>Neoptera</taxon>
        <taxon>Endopterygota</taxon>
        <taxon>Diptera</taxon>
        <taxon>Nematocera</taxon>
        <taxon>Psychodoidea</taxon>
        <taxon>Psychodidae</taxon>
        <taxon>Lutzomyia</taxon>
        <taxon>Lutzomyia</taxon>
    </lineage>
</organism>
<feature type="transmembrane region" description="Helical" evidence="10">
    <location>
        <begin position="395"/>
        <end position="416"/>
    </location>
</feature>
<comment type="similarity">
    <text evidence="3">Belongs to the UbiA prenyltransferase family.</text>
</comment>
<keyword evidence="9 10" id="KW-0472">Membrane</keyword>
<evidence type="ECO:0000256" key="10">
    <source>
        <dbReference type="SAM" id="Phobius"/>
    </source>
</evidence>
<dbReference type="InterPro" id="IPR000537">
    <property type="entry name" value="UbiA_prenyltransferase"/>
</dbReference>
<feature type="transmembrane region" description="Helical" evidence="10">
    <location>
        <begin position="62"/>
        <end position="84"/>
    </location>
</feature>
<dbReference type="GO" id="GO:0042371">
    <property type="term" value="P:vitamin K biosynthetic process"/>
    <property type="evidence" value="ECO:0007669"/>
    <property type="project" value="TreeGrafter"/>
</dbReference>
<sequence length="419" mass="46572">AYRSAHTYDFNVFTFFLTLFTIISVHGAGNVVNTYFDFIKGIDNRKSDDRTLVDHILTKDEVVSLGAVLYLAGCVGFILLAMLSPARMEHLAMVYFGGLSSSFLYTGGIGLKYIALGDVLILIIFGPISVLFAYMAQTGYFEWTTIYYAIPLALNTEAILHSNNTRDTESDKKVGIVTLAIIIGRTASQVLYALLLFTPYSMLSCWPYRVVSLGAVLYLAGCVGFILLAMLSPARMEHLAMVYFGGLSSSFLYTGGIGLKYIALGDALILIIFGPISVLFAYMAQTGYFEWTTIYYAIPLALNTEAILHSNNTRDTESDKKVGIVTLAIIIGRTASQVLYALLLFTPYSMFVVLAVKYSVWYLLPLVTLPHAFRIEKEFRNPATMYSVPRQTAKLNLFFGLLYVLTIFCTPHLPFISRK</sequence>
<reference evidence="11" key="2">
    <citation type="journal article" date="2020" name="BMC">
        <title>Leishmania infection induces a limited differential gene expression in the sand fly midgut.</title>
        <authorList>
            <person name="Coutinho-Abreu I.V."/>
            <person name="Serafim T.D."/>
            <person name="Meneses C."/>
            <person name="Kamhawi S."/>
            <person name="Oliveira F."/>
            <person name="Valenzuela J.G."/>
        </authorList>
    </citation>
    <scope>NUCLEOTIDE SEQUENCE</scope>
    <source>
        <strain evidence="11">Jacobina</strain>
        <tissue evidence="11">Midgut</tissue>
    </source>
</reference>
<evidence type="ECO:0000256" key="1">
    <source>
        <dbReference type="ARBA" id="ARBA00004141"/>
    </source>
</evidence>